<dbReference type="AlphaFoldDB" id="R0I874"/>
<dbReference type="KEGG" id="crb:17897178"/>
<dbReference type="GO" id="GO:0010468">
    <property type="term" value="P:regulation of gene expression"/>
    <property type="evidence" value="ECO:0007669"/>
    <property type="project" value="InterPro"/>
</dbReference>
<proteinExistence type="predicted"/>
<gene>
    <name evidence="1" type="ORF">CARUB_v10010308mg</name>
</gene>
<organism evidence="1 2">
    <name type="scientific">Capsella rubella</name>
    <dbReference type="NCBI Taxonomy" id="81985"/>
    <lineage>
        <taxon>Eukaryota</taxon>
        <taxon>Viridiplantae</taxon>
        <taxon>Streptophyta</taxon>
        <taxon>Embryophyta</taxon>
        <taxon>Tracheophyta</taxon>
        <taxon>Spermatophyta</taxon>
        <taxon>Magnoliopsida</taxon>
        <taxon>eudicotyledons</taxon>
        <taxon>Gunneridae</taxon>
        <taxon>Pentapetalae</taxon>
        <taxon>rosids</taxon>
        <taxon>malvids</taxon>
        <taxon>Brassicales</taxon>
        <taxon>Brassicaceae</taxon>
        <taxon>Camelineae</taxon>
        <taxon>Capsella</taxon>
    </lineage>
</organism>
<evidence type="ECO:0000313" key="1">
    <source>
        <dbReference type="EMBL" id="EOA38519.1"/>
    </source>
</evidence>
<dbReference type="PANTHER" id="PTHR14379:SF45">
    <property type="entry name" value="NYN DOMAIN-CONTAINING PROTEIN"/>
    <property type="match status" value="1"/>
</dbReference>
<dbReference type="OrthoDB" id="1110499at2759"/>
<dbReference type="EMBL" id="KB870805">
    <property type="protein sequence ID" value="EOA38519.1"/>
    <property type="molecule type" value="Genomic_DNA"/>
</dbReference>
<dbReference type="InterPro" id="IPR024768">
    <property type="entry name" value="Marf1"/>
</dbReference>
<name>R0I874_9BRAS</name>
<dbReference type="STRING" id="81985.R0I874"/>
<accession>R0I874</accession>
<evidence type="ECO:0008006" key="3">
    <source>
        <dbReference type="Google" id="ProtNLM"/>
    </source>
</evidence>
<reference evidence="2" key="1">
    <citation type="journal article" date="2013" name="Nat. Genet.">
        <title>The Capsella rubella genome and the genomic consequences of rapid mating system evolution.</title>
        <authorList>
            <person name="Slotte T."/>
            <person name="Hazzouri K.M."/>
            <person name="Agren J.A."/>
            <person name="Koenig D."/>
            <person name="Maumus F."/>
            <person name="Guo Y.L."/>
            <person name="Steige K."/>
            <person name="Platts A.E."/>
            <person name="Escobar J.S."/>
            <person name="Newman L.K."/>
            <person name="Wang W."/>
            <person name="Mandakova T."/>
            <person name="Vello E."/>
            <person name="Smith L.M."/>
            <person name="Henz S.R."/>
            <person name="Steffen J."/>
            <person name="Takuno S."/>
            <person name="Brandvain Y."/>
            <person name="Coop G."/>
            <person name="Andolfatto P."/>
            <person name="Hu T.T."/>
            <person name="Blanchette M."/>
            <person name="Clark R.M."/>
            <person name="Quesneville H."/>
            <person name="Nordborg M."/>
            <person name="Gaut B.S."/>
            <person name="Lysak M.A."/>
            <person name="Jenkins J."/>
            <person name="Grimwood J."/>
            <person name="Chapman J."/>
            <person name="Prochnik S."/>
            <person name="Shu S."/>
            <person name="Rokhsar D."/>
            <person name="Schmutz J."/>
            <person name="Weigel D."/>
            <person name="Wright S.I."/>
        </authorList>
    </citation>
    <scope>NUCLEOTIDE SEQUENCE [LARGE SCALE GENOMIC DNA]</scope>
    <source>
        <strain evidence="2">cv. Monte Gargano</strain>
    </source>
</reference>
<sequence length="206" mass="23451">MSVETTIPTKFTDGKIRVFWDVTDFPVPEGRRIREIVDSVLKKRGYKAEASIKAYGGTDPDEDNPLESGIIFLQKRDKYWRLHSLLVDFALAAAENHKPHYHYVPLTLMVVAKNIKEDTEFVHLLQNVNAANFNVLLVLPDVYDPKQVTLADVNLVWRWTSLLEGGDPMPETELQALIDQGGKRECFFPNIPAADVIMSSPYDDEY</sequence>
<keyword evidence="2" id="KW-1185">Reference proteome</keyword>
<dbReference type="GO" id="GO:0005777">
    <property type="term" value="C:peroxisome"/>
    <property type="evidence" value="ECO:0007669"/>
    <property type="project" value="InterPro"/>
</dbReference>
<protein>
    <recommendedName>
        <fullName evidence="3">NYN domain-containing protein</fullName>
    </recommendedName>
</protein>
<evidence type="ECO:0000313" key="2">
    <source>
        <dbReference type="Proteomes" id="UP000029121"/>
    </source>
</evidence>
<dbReference type="Proteomes" id="UP000029121">
    <property type="component" value="Unassembled WGS sequence"/>
</dbReference>
<dbReference type="PANTHER" id="PTHR14379">
    <property type="entry name" value="LIMKAIN B LKAP"/>
    <property type="match status" value="1"/>
</dbReference>